<dbReference type="EMBL" id="JAUOZU010000006">
    <property type="protein sequence ID" value="MDO6963698.1"/>
    <property type="molecule type" value="Genomic_DNA"/>
</dbReference>
<evidence type="ECO:0008006" key="3">
    <source>
        <dbReference type="Google" id="ProtNLM"/>
    </source>
</evidence>
<dbReference type="SUPFAM" id="SSF52540">
    <property type="entry name" value="P-loop containing nucleoside triphosphate hydrolases"/>
    <property type="match status" value="1"/>
</dbReference>
<sequence>MKLVLHIGTEKTGTTTIQKYLHQNSKALEAKGIFYAKCLGRPNNIDIAVYGMDLKPTQPFFLHRDIHDEAGHAQFKRRVEAELQAEVEAAREAGCHTYVISNEHCHSRLLKQEEVARVHGLLSRLFDRIDVICYLRPQVDLAISLASTSARQERVDATFFTRIGKGSLYYDFNALLERWANCFGEAAIVPVAFKGLSNPAADFARRIGVAEWQSIANQRSNSALDVNTIALLNAIEVGPHILPGRLTRHPVPFLDMMPVIETIRLPRDMAQALQANFASSNRQLFDHWPSIRPEDLEPDWGRFDEKGNLEKLHLTEPIPIYLKAMVDRLVMQNWVNEAQMQLAFSERAEARGNRQNASVFVATARNLTDLVRQSFPETPILLRVEADIAKVETRLAAFAQKANNN</sequence>
<name>A0ABT8YK20_9HYPH</name>
<gene>
    <name evidence="1" type="ORF">Q4481_06995</name>
</gene>
<reference evidence="1" key="1">
    <citation type="journal article" date="2015" name="Int. J. Syst. Evol. Microbiol.">
        <title>Rhizobium alvei sp. nov., isolated from a freshwater river.</title>
        <authorList>
            <person name="Sheu S.Y."/>
            <person name="Huang H.W."/>
            <person name="Young C.C."/>
            <person name="Chen W.M."/>
        </authorList>
    </citation>
    <scope>NUCLEOTIDE SEQUENCE</scope>
    <source>
        <strain evidence="1">TNR-22</strain>
    </source>
</reference>
<reference evidence="1" key="2">
    <citation type="submission" date="2023-07" db="EMBL/GenBank/DDBJ databases">
        <authorList>
            <person name="Shen H."/>
        </authorList>
    </citation>
    <scope>NUCLEOTIDE SEQUENCE</scope>
    <source>
        <strain evidence="1">TNR-22</strain>
    </source>
</reference>
<dbReference type="InterPro" id="IPR027417">
    <property type="entry name" value="P-loop_NTPase"/>
</dbReference>
<evidence type="ECO:0000313" key="1">
    <source>
        <dbReference type="EMBL" id="MDO6963698.1"/>
    </source>
</evidence>
<proteinExistence type="predicted"/>
<dbReference type="Gene3D" id="3.40.50.300">
    <property type="entry name" value="P-loop containing nucleotide triphosphate hydrolases"/>
    <property type="match status" value="1"/>
</dbReference>
<dbReference type="Proteomes" id="UP001174932">
    <property type="component" value="Unassembled WGS sequence"/>
</dbReference>
<protein>
    <recommendedName>
        <fullName evidence="3">Sulfotransferase family protein</fullName>
    </recommendedName>
</protein>
<accession>A0ABT8YK20</accession>
<dbReference type="RefSeq" id="WP_304375612.1">
    <property type="nucleotide sequence ID" value="NZ_JAUOZU010000006.1"/>
</dbReference>
<evidence type="ECO:0000313" key="2">
    <source>
        <dbReference type="Proteomes" id="UP001174932"/>
    </source>
</evidence>
<comment type="caution">
    <text evidence="1">The sequence shown here is derived from an EMBL/GenBank/DDBJ whole genome shotgun (WGS) entry which is preliminary data.</text>
</comment>
<organism evidence="1 2">
    <name type="scientific">Rhizobium alvei</name>
    <dbReference type="NCBI Taxonomy" id="1132659"/>
    <lineage>
        <taxon>Bacteria</taxon>
        <taxon>Pseudomonadati</taxon>
        <taxon>Pseudomonadota</taxon>
        <taxon>Alphaproteobacteria</taxon>
        <taxon>Hyphomicrobiales</taxon>
        <taxon>Rhizobiaceae</taxon>
        <taxon>Rhizobium/Agrobacterium group</taxon>
        <taxon>Rhizobium</taxon>
    </lineage>
</organism>
<keyword evidence="2" id="KW-1185">Reference proteome</keyword>